<keyword evidence="2" id="KW-1185">Reference proteome</keyword>
<gene>
    <name evidence="1" type="ORF">H9623_14475</name>
</gene>
<evidence type="ECO:0000313" key="1">
    <source>
        <dbReference type="EMBL" id="MBE7701495.1"/>
    </source>
</evidence>
<dbReference type="Proteomes" id="UP000822993">
    <property type="component" value="Unassembled WGS sequence"/>
</dbReference>
<name>A0A9D5UBJ1_9CELL</name>
<organism evidence="1 2">
    <name type="scientific">Oerskovia douganii</name>
    <dbReference type="NCBI Taxonomy" id="2762210"/>
    <lineage>
        <taxon>Bacteria</taxon>
        <taxon>Bacillati</taxon>
        <taxon>Actinomycetota</taxon>
        <taxon>Actinomycetes</taxon>
        <taxon>Micrococcales</taxon>
        <taxon>Cellulomonadaceae</taxon>
        <taxon>Oerskovia</taxon>
    </lineage>
</organism>
<reference evidence="1 2" key="1">
    <citation type="submission" date="2020-08" db="EMBL/GenBank/DDBJ databases">
        <title>A Genomic Blueprint of the Chicken Gut Microbiome.</title>
        <authorList>
            <person name="Gilroy R."/>
            <person name="Ravi A."/>
            <person name="Getino M."/>
            <person name="Pursley I."/>
            <person name="Horton D.L."/>
            <person name="Alikhan N.-F."/>
            <person name="Baker D."/>
            <person name="Gharbi K."/>
            <person name="Hall N."/>
            <person name="Watson M."/>
            <person name="Adriaenssens E.M."/>
            <person name="Foster-Nyarko E."/>
            <person name="Jarju S."/>
            <person name="Secka A."/>
            <person name="Antonio M."/>
            <person name="Oren A."/>
            <person name="Chaudhuri R."/>
            <person name="La Ragione R.M."/>
            <person name="Hildebrand F."/>
            <person name="Pallen M.J."/>
        </authorList>
    </citation>
    <scope>NUCLEOTIDE SEQUENCE [LARGE SCALE GENOMIC DNA]</scope>
    <source>
        <strain evidence="1 2">Sa1BUA8</strain>
    </source>
</reference>
<dbReference type="Pfam" id="PF19786">
    <property type="entry name" value="DUF6270"/>
    <property type="match status" value="1"/>
</dbReference>
<proteinExistence type="predicted"/>
<protein>
    <submittedName>
        <fullName evidence="1">Uncharacterized protein</fullName>
    </submittedName>
</protein>
<dbReference type="EMBL" id="JACSPN010000020">
    <property type="protein sequence ID" value="MBE7701495.1"/>
    <property type="molecule type" value="Genomic_DNA"/>
</dbReference>
<comment type="caution">
    <text evidence="1">The sequence shown here is derived from an EMBL/GenBank/DDBJ whole genome shotgun (WGS) entry which is preliminary data.</text>
</comment>
<dbReference type="SUPFAM" id="SSF53474">
    <property type="entry name" value="alpha/beta-Hydrolases"/>
    <property type="match status" value="1"/>
</dbReference>
<dbReference type="AlphaFoldDB" id="A0A9D5UBJ1"/>
<accession>A0A9D5UBJ1</accession>
<evidence type="ECO:0000313" key="2">
    <source>
        <dbReference type="Proteomes" id="UP000822993"/>
    </source>
</evidence>
<dbReference type="InterPro" id="IPR029058">
    <property type="entry name" value="AB_hydrolase_fold"/>
</dbReference>
<sequence length="508" mass="55390">MVDGDLSSSLSARVSRSHAKIDVLLWDLTDERFGVRHAEGGGYFTPTSEAVVGFASDPVFRNSRLIPFGSDEHFALFQDAASRFAEFLNGLELFSSVLVLGVPHSDRVDVNGVIAVDSVLTGSARLGNAQFGRYLNFLSERLGFALLALPHARVSVDSEHKWGLAPFHYSRKVYGDVLEGVLATGRARQERDRMNMSAPPRLVDRSFAGERRLFTWGTLSDLLDSDELAPGIHTVRIEHGMELDFTISGPLGDNANVPVFFTGAISEAYSRAPVFVGAGIAGELGVPYVSFADPTLYHAPRPLLGWYLGSEFGDLVGSLTSILDHIAEVSGCRFIMCGGSGGGFAALHFASRMNHLRASAFVWNAQTDVLRYGWSSVDSYLASSFPSEYVLHAAHANLDEWRLGLGERSVQSSLLEPGTIAGLRNVLFVQEEADWHVQAHFEPLLRAAVAKRVSPDRWRAPGDVVFVLKSWSGSHTPPSRQILTGALRLFLEGRSATETADGLEGLEW</sequence>
<dbReference type="InterPro" id="IPR046237">
    <property type="entry name" value="DUF6270"/>
</dbReference>